<reference evidence="1 2" key="1">
    <citation type="submission" date="2021-05" db="EMBL/GenBank/DDBJ databases">
        <title>A Polyphasic approach of four new species of the genus Ohtaekwangia: Ohtaekwangia histidinii sp. nov., Ohtaekwangia cretensis sp. nov., Ohtaekwangia indiensis sp. nov., Ohtaekwangia reichenbachii sp. nov. from diverse environment.</title>
        <authorList>
            <person name="Octaviana S."/>
        </authorList>
    </citation>
    <scope>NUCLEOTIDE SEQUENCE [LARGE SCALE GENOMIC DNA]</scope>
    <source>
        <strain evidence="1 2">PWU37</strain>
    </source>
</reference>
<dbReference type="SUPFAM" id="SSF52743">
    <property type="entry name" value="Subtilisin-like"/>
    <property type="match status" value="1"/>
</dbReference>
<dbReference type="Proteomes" id="UP001319180">
    <property type="component" value="Unassembled WGS sequence"/>
</dbReference>
<sequence>MAPTPFVASMAALLWEKYPNVTGNAIWKKLVAEARASDLRTSDAGAGIAFVT</sequence>
<proteinExistence type="predicted"/>
<keyword evidence="2" id="KW-1185">Reference proteome</keyword>
<evidence type="ECO:0008006" key="3">
    <source>
        <dbReference type="Google" id="ProtNLM"/>
    </source>
</evidence>
<comment type="caution">
    <text evidence="1">The sequence shown here is derived from an EMBL/GenBank/DDBJ whole genome shotgun (WGS) entry which is preliminary data.</text>
</comment>
<evidence type="ECO:0000313" key="1">
    <source>
        <dbReference type="EMBL" id="MBT1688283.1"/>
    </source>
</evidence>
<accession>A0AAP2GJS4</accession>
<dbReference type="Gene3D" id="3.40.50.200">
    <property type="entry name" value="Peptidase S8/S53 domain"/>
    <property type="match status" value="1"/>
</dbReference>
<gene>
    <name evidence="1" type="ORF">KK078_17055</name>
</gene>
<evidence type="ECO:0000313" key="2">
    <source>
        <dbReference type="Proteomes" id="UP001319180"/>
    </source>
</evidence>
<dbReference type="InterPro" id="IPR036852">
    <property type="entry name" value="Peptidase_S8/S53_dom_sf"/>
</dbReference>
<name>A0AAP2GJS4_9BACT</name>
<dbReference type="GO" id="GO:0006508">
    <property type="term" value="P:proteolysis"/>
    <property type="evidence" value="ECO:0007669"/>
    <property type="project" value="InterPro"/>
</dbReference>
<protein>
    <recommendedName>
        <fullName evidence="3">Peptidase S8/S53 domain-containing protein</fullName>
    </recommendedName>
</protein>
<dbReference type="RefSeq" id="WP_254091509.1">
    <property type="nucleotide sequence ID" value="NZ_JAHESC010000024.1"/>
</dbReference>
<dbReference type="EMBL" id="JAHESC010000024">
    <property type="protein sequence ID" value="MBT1688283.1"/>
    <property type="molecule type" value="Genomic_DNA"/>
</dbReference>
<dbReference type="AlphaFoldDB" id="A0AAP2GJS4"/>
<organism evidence="1 2">
    <name type="scientific">Dawidia soli</name>
    <dbReference type="NCBI Taxonomy" id="2782352"/>
    <lineage>
        <taxon>Bacteria</taxon>
        <taxon>Pseudomonadati</taxon>
        <taxon>Bacteroidota</taxon>
        <taxon>Cytophagia</taxon>
        <taxon>Cytophagales</taxon>
        <taxon>Chryseotaleaceae</taxon>
        <taxon>Dawidia</taxon>
    </lineage>
</organism>
<dbReference type="GO" id="GO:0004252">
    <property type="term" value="F:serine-type endopeptidase activity"/>
    <property type="evidence" value="ECO:0007669"/>
    <property type="project" value="InterPro"/>
</dbReference>